<organism evidence="1 2">
    <name type="scientific">Desulfatibacillum alkenivorans DSM 16219</name>
    <dbReference type="NCBI Taxonomy" id="1121393"/>
    <lineage>
        <taxon>Bacteria</taxon>
        <taxon>Pseudomonadati</taxon>
        <taxon>Thermodesulfobacteriota</taxon>
        <taxon>Desulfobacteria</taxon>
        <taxon>Desulfobacterales</taxon>
        <taxon>Desulfatibacillaceae</taxon>
        <taxon>Desulfatibacillum</taxon>
    </lineage>
</organism>
<name>A0A1M6BVM9_9BACT</name>
<evidence type="ECO:0000313" key="2">
    <source>
        <dbReference type="Proteomes" id="UP000183994"/>
    </source>
</evidence>
<dbReference type="Proteomes" id="UP000183994">
    <property type="component" value="Unassembled WGS sequence"/>
</dbReference>
<gene>
    <name evidence="1" type="ORF">SAMN02745216_00084</name>
</gene>
<dbReference type="NCBIfam" id="TIGR04411">
    <property type="entry name" value="T2SS_GspN_Lepto"/>
    <property type="match status" value="1"/>
</dbReference>
<protein>
    <submittedName>
        <fullName evidence="1">Type II secretion system protein N</fullName>
    </submittedName>
</protein>
<dbReference type="InterPro" id="IPR030925">
    <property type="entry name" value="T2SS_GspN_Lepto"/>
</dbReference>
<dbReference type="OrthoDB" id="5431533at2"/>
<dbReference type="AlphaFoldDB" id="A0A1M6BVM9"/>
<keyword evidence="2" id="KW-1185">Reference proteome</keyword>
<dbReference type="EMBL" id="FQZU01000001">
    <property type="protein sequence ID" value="SHI52846.1"/>
    <property type="molecule type" value="Genomic_DNA"/>
</dbReference>
<accession>A0A1M6BVM9</accession>
<sequence length="289" mass="31582">MKKFFGYTAYTLCSLVFFLAILFPADQAGRFVEMRLTKELKKDVFIGGIAPAGLTSVRLERPGVSDRTGVLLQAEEVVFSPSIISLIRKKPNVDIAASIYGGEVDGKVKASDNAKSVRGPYQGFIGFQRIDLSVMDAVSRIPEPGLVTGSLSGEFTFSNLTERWMDMEGEGDFSISSGNMVMWTGIGAGMNIPYDEITAQISMKNGKIDVKDFVLKGDLVRGRFSGAIRLNKDIARSRVNLKGSMEPTRTFYESDLGKIAQTVFRNKKPGDAIPFTVTGTLGDMQFAPK</sequence>
<evidence type="ECO:0000313" key="1">
    <source>
        <dbReference type="EMBL" id="SHI52846.1"/>
    </source>
</evidence>
<proteinExistence type="predicted"/>
<reference evidence="2" key="1">
    <citation type="submission" date="2016-11" db="EMBL/GenBank/DDBJ databases">
        <authorList>
            <person name="Varghese N."/>
            <person name="Submissions S."/>
        </authorList>
    </citation>
    <scope>NUCLEOTIDE SEQUENCE [LARGE SCALE GENOMIC DNA]</scope>
    <source>
        <strain evidence="2">DSM 16219</strain>
    </source>
</reference>
<dbReference type="RefSeq" id="WP_073471814.1">
    <property type="nucleotide sequence ID" value="NZ_FQZU01000001.1"/>
</dbReference>
<dbReference type="STRING" id="1121393.SAMN02745216_00084"/>